<reference evidence="3 4" key="1">
    <citation type="submission" date="2024-03" db="EMBL/GenBank/DDBJ databases">
        <authorList>
            <person name="Martinez-Hernandez J."/>
        </authorList>
    </citation>
    <scope>NUCLEOTIDE SEQUENCE [LARGE SCALE GENOMIC DNA]</scope>
</reference>
<keyword evidence="2" id="KW-1133">Transmembrane helix</keyword>
<accession>A0AAV1WA54</accession>
<organism evidence="3 4">
    <name type="scientific">Lupinus luteus</name>
    <name type="common">European yellow lupine</name>
    <dbReference type="NCBI Taxonomy" id="3873"/>
    <lineage>
        <taxon>Eukaryota</taxon>
        <taxon>Viridiplantae</taxon>
        <taxon>Streptophyta</taxon>
        <taxon>Embryophyta</taxon>
        <taxon>Tracheophyta</taxon>
        <taxon>Spermatophyta</taxon>
        <taxon>Magnoliopsida</taxon>
        <taxon>eudicotyledons</taxon>
        <taxon>Gunneridae</taxon>
        <taxon>Pentapetalae</taxon>
        <taxon>rosids</taxon>
        <taxon>fabids</taxon>
        <taxon>Fabales</taxon>
        <taxon>Fabaceae</taxon>
        <taxon>Papilionoideae</taxon>
        <taxon>50 kb inversion clade</taxon>
        <taxon>genistoids sensu lato</taxon>
        <taxon>core genistoids</taxon>
        <taxon>Genisteae</taxon>
        <taxon>Lupinus</taxon>
    </lineage>
</organism>
<dbReference type="AlphaFoldDB" id="A0AAV1WA54"/>
<comment type="caution">
    <text evidence="3">The sequence shown here is derived from an EMBL/GenBank/DDBJ whole genome shotgun (WGS) entry which is preliminary data.</text>
</comment>
<name>A0AAV1WA54_LUPLU</name>
<evidence type="ECO:0000256" key="1">
    <source>
        <dbReference type="SAM" id="MobiDB-lite"/>
    </source>
</evidence>
<dbReference type="Proteomes" id="UP001497480">
    <property type="component" value="Unassembled WGS sequence"/>
</dbReference>
<evidence type="ECO:0000313" key="4">
    <source>
        <dbReference type="Proteomes" id="UP001497480"/>
    </source>
</evidence>
<keyword evidence="4" id="KW-1185">Reference proteome</keyword>
<sequence length="166" mass="18922">MNMHKRLKGRSTELVEGQKYGVRALPQIQVPLPRLLFRGGVAKPDQIGKEKSWGIARKESRSKRLPSLSYFLLYWLVDFSLLMTLWTIHLGNLISSSPEASKAKETTSTANPVPRLLLSKDRRQPRSKKALGNRPHTRDSWIGSCTGRAGQQPTLDFPRFYYSIEE</sequence>
<feature type="region of interest" description="Disordered" evidence="1">
    <location>
        <begin position="99"/>
        <end position="147"/>
    </location>
</feature>
<evidence type="ECO:0000256" key="2">
    <source>
        <dbReference type="SAM" id="Phobius"/>
    </source>
</evidence>
<protein>
    <submittedName>
        <fullName evidence="3">Uncharacterized protein</fullName>
    </submittedName>
</protein>
<keyword evidence="2" id="KW-0812">Transmembrane</keyword>
<feature type="transmembrane region" description="Helical" evidence="2">
    <location>
        <begin position="67"/>
        <end position="88"/>
    </location>
</feature>
<proteinExistence type="predicted"/>
<evidence type="ECO:0000313" key="3">
    <source>
        <dbReference type="EMBL" id="CAL0306137.1"/>
    </source>
</evidence>
<gene>
    <name evidence="3" type="ORF">LLUT_LOCUS7197</name>
</gene>
<keyword evidence="2" id="KW-0472">Membrane</keyword>
<dbReference type="EMBL" id="CAXHTB010000005">
    <property type="protein sequence ID" value="CAL0306137.1"/>
    <property type="molecule type" value="Genomic_DNA"/>
</dbReference>